<accession>A0A1B9Y448</accession>
<dbReference type="AlphaFoldDB" id="A0A1B9Y448"/>
<dbReference type="Gene3D" id="3.90.1340.10">
    <property type="entry name" value="Phage tail collar domain"/>
    <property type="match status" value="1"/>
</dbReference>
<sequence length="185" mass="19390">MFAGNFAPRGWAYCDGQLLSIAQNQALFSVIGTIYGGDGRTTFALPDLRGRVAMGPRTGPGLTTRVLGQRFGVQTMSLNLLNLPSHTHTAILSSFLGAVDIPVNTESGGEDDSNPGSGVLANNGKDRFSSETTTNAKYGGQSVPVSGTGNVQIGPTGNNAPFNIIQPVQVINYIICLQGQYPSRS</sequence>
<comment type="caution">
    <text evidence="3">The sequence shown here is derived from an EMBL/GenBank/DDBJ whole genome shotgun (WGS) entry which is preliminary data.</text>
</comment>
<evidence type="ECO:0000313" key="3">
    <source>
        <dbReference type="EMBL" id="OCK44519.1"/>
    </source>
</evidence>
<feature type="domain" description="Phage tail collar" evidence="2">
    <location>
        <begin position="1"/>
        <end position="52"/>
    </location>
</feature>
<evidence type="ECO:0000256" key="1">
    <source>
        <dbReference type="SAM" id="MobiDB-lite"/>
    </source>
</evidence>
<dbReference type="Pfam" id="PF07484">
    <property type="entry name" value="Collar"/>
    <property type="match status" value="1"/>
</dbReference>
<dbReference type="InterPro" id="IPR037053">
    <property type="entry name" value="Phage_tail_collar_dom_sf"/>
</dbReference>
<protein>
    <recommendedName>
        <fullName evidence="2">Phage tail collar domain-containing protein</fullName>
    </recommendedName>
</protein>
<keyword evidence="4" id="KW-1185">Reference proteome</keyword>
<dbReference type="SUPFAM" id="SSF88874">
    <property type="entry name" value="Receptor-binding domain of short tail fibre protein gp12"/>
    <property type="match status" value="1"/>
</dbReference>
<name>A0A1B9Y448_9FLAO</name>
<feature type="region of interest" description="Disordered" evidence="1">
    <location>
        <begin position="106"/>
        <end position="143"/>
    </location>
</feature>
<dbReference type="EMBL" id="MAKX01000001">
    <property type="protein sequence ID" value="OCK44519.1"/>
    <property type="molecule type" value="Genomic_DNA"/>
</dbReference>
<evidence type="ECO:0000259" key="2">
    <source>
        <dbReference type="Pfam" id="PF07484"/>
    </source>
</evidence>
<organism evidence="3 4">
    <name type="scientific">Tenacibaculum soleae</name>
    <dbReference type="NCBI Taxonomy" id="447689"/>
    <lineage>
        <taxon>Bacteria</taxon>
        <taxon>Pseudomonadati</taxon>
        <taxon>Bacteroidota</taxon>
        <taxon>Flavobacteriia</taxon>
        <taxon>Flavobacteriales</taxon>
        <taxon>Flavobacteriaceae</taxon>
        <taxon>Tenacibaculum</taxon>
    </lineage>
</organism>
<reference evidence="3 4" key="1">
    <citation type="submission" date="2016-06" db="EMBL/GenBank/DDBJ databases">
        <title>Draft Genome Sequence of Tenacibaculum soleae UCD-KL19.</title>
        <authorList>
            <person name="Eisen J.A."/>
            <person name="Coil D.A."/>
            <person name="Lujan K.M."/>
        </authorList>
    </citation>
    <scope>NUCLEOTIDE SEQUENCE [LARGE SCALE GENOMIC DNA]</scope>
    <source>
        <strain evidence="3 4">UCD-KL19</strain>
    </source>
</reference>
<dbReference type="Proteomes" id="UP000093186">
    <property type="component" value="Unassembled WGS sequence"/>
</dbReference>
<dbReference type="STRING" id="447689.BA195_05975"/>
<proteinExistence type="predicted"/>
<dbReference type="InterPro" id="IPR011083">
    <property type="entry name" value="Phage_tail_collar_dom"/>
</dbReference>
<evidence type="ECO:0000313" key="4">
    <source>
        <dbReference type="Proteomes" id="UP000093186"/>
    </source>
</evidence>
<gene>
    <name evidence="3" type="ORF">BA195_05975</name>
</gene>